<evidence type="ECO:0000313" key="8">
    <source>
        <dbReference type="EMBL" id="MBA8951371.1"/>
    </source>
</evidence>
<evidence type="ECO:0000256" key="7">
    <source>
        <dbReference type="SAM" id="Phobius"/>
    </source>
</evidence>
<dbReference type="InterPro" id="IPR036259">
    <property type="entry name" value="MFS_trans_sf"/>
</dbReference>
<accession>A0A7W3QLF2</accession>
<keyword evidence="4 7" id="KW-1133">Transmembrane helix</keyword>
<organism evidence="8 9">
    <name type="scientific">Actinomadura namibiensis</name>
    <dbReference type="NCBI Taxonomy" id="182080"/>
    <lineage>
        <taxon>Bacteria</taxon>
        <taxon>Bacillati</taxon>
        <taxon>Actinomycetota</taxon>
        <taxon>Actinomycetes</taxon>
        <taxon>Streptosporangiales</taxon>
        <taxon>Thermomonosporaceae</taxon>
        <taxon>Actinomadura</taxon>
    </lineage>
</organism>
<keyword evidence="2" id="KW-1003">Cell membrane</keyword>
<comment type="subcellular location">
    <subcellularLocation>
        <location evidence="1">Cell membrane</location>
        <topology evidence="1">Multi-pass membrane protein</topology>
    </subcellularLocation>
</comment>
<gene>
    <name evidence="8" type="ORF">HNR61_003002</name>
</gene>
<dbReference type="SUPFAM" id="SSF103473">
    <property type="entry name" value="MFS general substrate transporter"/>
    <property type="match status" value="1"/>
</dbReference>
<evidence type="ECO:0000256" key="6">
    <source>
        <dbReference type="SAM" id="MobiDB-lite"/>
    </source>
</evidence>
<dbReference type="InterPro" id="IPR050189">
    <property type="entry name" value="MFS_Efflux_Transporters"/>
</dbReference>
<feature type="region of interest" description="Disordered" evidence="6">
    <location>
        <begin position="160"/>
        <end position="185"/>
    </location>
</feature>
<sequence>MLGVLLAAVLAVLGNLTIQTYLAVFPRESAAVNAATLGAGRAFAAASAAFAVAMAGLAACWWLRPVPPAAVVPALLLWSAAAWAVPPPVQTRVLALAGPDDGPQVMALTSSAVYVGASLGGAAGGRLLASGGPGTLPPAAGACALAALAAFAAFGHATPSARAGKSRADGFEHDDGRRVRRENLA</sequence>
<dbReference type="PANTHER" id="PTHR43124:SF3">
    <property type="entry name" value="CHLORAMPHENICOL EFFLUX PUMP RV0191"/>
    <property type="match status" value="1"/>
</dbReference>
<feature type="compositionally biased region" description="Basic and acidic residues" evidence="6">
    <location>
        <begin position="166"/>
        <end position="185"/>
    </location>
</feature>
<dbReference type="PANTHER" id="PTHR43124">
    <property type="entry name" value="PURINE EFFLUX PUMP PBUE"/>
    <property type="match status" value="1"/>
</dbReference>
<dbReference type="Proteomes" id="UP000572680">
    <property type="component" value="Unassembled WGS sequence"/>
</dbReference>
<evidence type="ECO:0000313" key="9">
    <source>
        <dbReference type="Proteomes" id="UP000572680"/>
    </source>
</evidence>
<dbReference type="AlphaFoldDB" id="A0A7W3QLF2"/>
<proteinExistence type="predicted"/>
<dbReference type="GO" id="GO:0022857">
    <property type="term" value="F:transmembrane transporter activity"/>
    <property type="evidence" value="ECO:0007669"/>
    <property type="project" value="TreeGrafter"/>
</dbReference>
<dbReference type="EMBL" id="JACJIA010000003">
    <property type="protein sequence ID" value="MBA8951371.1"/>
    <property type="molecule type" value="Genomic_DNA"/>
</dbReference>
<dbReference type="GO" id="GO:0005886">
    <property type="term" value="C:plasma membrane"/>
    <property type="evidence" value="ECO:0007669"/>
    <property type="project" value="UniProtKB-SubCell"/>
</dbReference>
<protein>
    <submittedName>
        <fullName evidence="8">Putative MFS family arabinose efflux permease</fullName>
    </submittedName>
</protein>
<evidence type="ECO:0000256" key="1">
    <source>
        <dbReference type="ARBA" id="ARBA00004651"/>
    </source>
</evidence>
<feature type="transmembrane region" description="Helical" evidence="7">
    <location>
        <begin position="136"/>
        <end position="157"/>
    </location>
</feature>
<evidence type="ECO:0000256" key="4">
    <source>
        <dbReference type="ARBA" id="ARBA00022989"/>
    </source>
</evidence>
<feature type="transmembrane region" description="Helical" evidence="7">
    <location>
        <begin position="41"/>
        <end position="62"/>
    </location>
</feature>
<reference evidence="8 9" key="1">
    <citation type="submission" date="2020-08" db="EMBL/GenBank/DDBJ databases">
        <title>Genomic Encyclopedia of Type Strains, Phase IV (KMG-IV): sequencing the most valuable type-strain genomes for metagenomic binning, comparative biology and taxonomic classification.</title>
        <authorList>
            <person name="Goeker M."/>
        </authorList>
    </citation>
    <scope>NUCLEOTIDE SEQUENCE [LARGE SCALE GENOMIC DNA]</scope>
    <source>
        <strain evidence="8 9">DSM 44197</strain>
    </source>
</reference>
<name>A0A7W3QLF2_ACTNM</name>
<dbReference type="RefSeq" id="WP_182843705.1">
    <property type="nucleotide sequence ID" value="NZ_JACJIA010000003.1"/>
</dbReference>
<evidence type="ECO:0000256" key="3">
    <source>
        <dbReference type="ARBA" id="ARBA00022692"/>
    </source>
</evidence>
<evidence type="ECO:0000256" key="5">
    <source>
        <dbReference type="ARBA" id="ARBA00023136"/>
    </source>
</evidence>
<keyword evidence="9" id="KW-1185">Reference proteome</keyword>
<feature type="transmembrane region" description="Helical" evidence="7">
    <location>
        <begin position="69"/>
        <end position="86"/>
    </location>
</feature>
<evidence type="ECO:0000256" key="2">
    <source>
        <dbReference type="ARBA" id="ARBA00022475"/>
    </source>
</evidence>
<comment type="caution">
    <text evidence="8">The sequence shown here is derived from an EMBL/GenBank/DDBJ whole genome shotgun (WGS) entry which is preliminary data.</text>
</comment>
<keyword evidence="3 7" id="KW-0812">Transmembrane</keyword>
<keyword evidence="5 7" id="KW-0472">Membrane</keyword>